<organism evidence="1">
    <name type="scientific">uncultured marine virus</name>
    <dbReference type="NCBI Taxonomy" id="186617"/>
    <lineage>
        <taxon>Viruses</taxon>
        <taxon>environmental samples</taxon>
    </lineage>
</organism>
<dbReference type="EMBL" id="KR029602">
    <property type="protein sequence ID" value="AKH48263.1"/>
    <property type="molecule type" value="Genomic_DNA"/>
</dbReference>
<proteinExistence type="predicted"/>
<evidence type="ECO:0000313" key="1">
    <source>
        <dbReference type="EMBL" id="AKH48263.1"/>
    </source>
</evidence>
<accession>A0A0F7L9H6</accession>
<protein>
    <submittedName>
        <fullName evidence="1">Uncharacterized protein</fullName>
    </submittedName>
</protein>
<reference evidence="1" key="1">
    <citation type="journal article" date="2015" name="Front. Microbiol.">
        <title>Combining genomic sequencing methods to explore viral diversity and reveal potential virus-host interactions.</title>
        <authorList>
            <person name="Chow C.E."/>
            <person name="Winget D.M."/>
            <person name="White R.A.III."/>
            <person name="Hallam S.J."/>
            <person name="Suttle C.A."/>
        </authorList>
    </citation>
    <scope>NUCLEOTIDE SEQUENCE</scope>
    <source>
        <strain evidence="1">Oxic1_7</strain>
    </source>
</reference>
<name>A0A0F7L9H6_9VIRU</name>
<sequence length="78" mass="8564">MTDLPLLRLRDNLRFNCLLPVPALTIVALPANDVPPLNPAEVLPTCWNFLPFPPGSFLKNSICSDNANSNLAMTILFT</sequence>
<reference evidence="1" key="2">
    <citation type="submission" date="2015-03" db="EMBL/GenBank/DDBJ databases">
        <authorList>
            <person name="Chow C.-E.T."/>
            <person name="Winget D.M."/>
            <person name="White R.A.III."/>
            <person name="Hallam S.J."/>
            <person name="Suttle C.A."/>
        </authorList>
    </citation>
    <scope>NUCLEOTIDE SEQUENCE</scope>
    <source>
        <strain evidence="1">Oxic1_7</strain>
    </source>
</reference>